<dbReference type="Proteomes" id="UP001163104">
    <property type="component" value="Chromosome"/>
</dbReference>
<dbReference type="RefSeq" id="WP_048011803.1">
    <property type="nucleotide sequence ID" value="NZ_CP107027.1"/>
</dbReference>
<dbReference type="InterPro" id="IPR001509">
    <property type="entry name" value="Epimerase_deHydtase"/>
</dbReference>
<accession>A0AA46PJ19</accession>
<name>A0AA46PJ19_CYTFI</name>
<dbReference type="AlphaFoldDB" id="A0AA46PJ19"/>
<evidence type="ECO:0000256" key="1">
    <source>
        <dbReference type="ARBA" id="ARBA00007637"/>
    </source>
</evidence>
<comment type="similarity">
    <text evidence="1">Belongs to the NAD(P)-dependent epimerase/dehydratase family.</text>
</comment>
<dbReference type="Gene3D" id="3.40.50.720">
    <property type="entry name" value="NAD(P)-binding Rossmann-like Domain"/>
    <property type="match status" value="1"/>
</dbReference>
<gene>
    <name evidence="3" type="ORF">OD459_01890</name>
</gene>
<dbReference type="InterPro" id="IPR036291">
    <property type="entry name" value="NAD(P)-bd_dom_sf"/>
</dbReference>
<dbReference type="SUPFAM" id="SSF51735">
    <property type="entry name" value="NAD(P)-binding Rossmann-fold domains"/>
    <property type="match status" value="1"/>
</dbReference>
<evidence type="ECO:0000313" key="4">
    <source>
        <dbReference type="Proteomes" id="UP001163104"/>
    </source>
</evidence>
<protein>
    <submittedName>
        <fullName evidence="3">NAD-dependent epimerase/dehydratase family protein</fullName>
    </submittedName>
</protein>
<dbReference type="EMBL" id="CP107027">
    <property type="protein sequence ID" value="UYG95803.1"/>
    <property type="molecule type" value="Genomic_DNA"/>
</dbReference>
<dbReference type="Pfam" id="PF01370">
    <property type="entry name" value="Epimerase"/>
    <property type="match status" value="1"/>
</dbReference>
<evidence type="ECO:0000259" key="2">
    <source>
        <dbReference type="Pfam" id="PF01370"/>
    </source>
</evidence>
<feature type="domain" description="NAD-dependent epimerase/dehydratase" evidence="2">
    <location>
        <begin position="11"/>
        <end position="225"/>
    </location>
</feature>
<dbReference type="PANTHER" id="PTHR43000">
    <property type="entry name" value="DTDP-D-GLUCOSE 4,6-DEHYDRATASE-RELATED"/>
    <property type="match status" value="1"/>
</dbReference>
<organism evidence="3 4">
    <name type="scientific">Cytobacillus firmus</name>
    <name type="common">Bacillus firmus</name>
    <dbReference type="NCBI Taxonomy" id="1399"/>
    <lineage>
        <taxon>Bacteria</taxon>
        <taxon>Bacillati</taxon>
        <taxon>Bacillota</taxon>
        <taxon>Bacilli</taxon>
        <taxon>Bacillales</taxon>
        <taxon>Bacillaceae</taxon>
        <taxon>Cytobacillus</taxon>
    </lineage>
</organism>
<sequence length="311" mass="35111">MKKNIYEAKRALVTGATGFIGSHLSKRLVKDGWIVHVLVREHSNICPLKNSGDSINFHYYNGSMATMTEILKTAKPDVVFHLASMFIAQHTSAQIDSLIQSNITFGVQLAEAMVLNGIYCLINTGTSWQHFEDKDYSPVCLYAATKQAFESLLTYYSESSKLKVINLKLFDSYGPEDYRPKLFSLLRKASFDNSPLIMSPGEQLIDLVYIDDIVDAFLKAASRIEGNDEIRWEDFAVTSRSPISLKEVVNTYQAVTGKKLSIKWGALPYRKNEVMLPWSKGKLIPGWKPQVSLIEGIKKMEEVQRAENLEK</sequence>
<evidence type="ECO:0000313" key="3">
    <source>
        <dbReference type="EMBL" id="UYG95803.1"/>
    </source>
</evidence>
<proteinExistence type="inferred from homology"/>
<reference evidence="3" key="1">
    <citation type="submission" date="2022-10" db="EMBL/GenBank/DDBJ databases">
        <title>Mechanism of multi-heavy metal repair in Cytobacillus Firmus M7.</title>
        <authorList>
            <person name="Li X."/>
            <person name="Yu C."/>
        </authorList>
    </citation>
    <scope>NUCLEOTIDE SEQUENCE</scope>
    <source>
        <strain evidence="3">M7</strain>
    </source>
</reference>